<gene>
    <name evidence="2" type="ORF">CLCR_03129</name>
</gene>
<evidence type="ECO:0000313" key="2">
    <source>
        <dbReference type="EMBL" id="OCT54819.1"/>
    </source>
</evidence>
<evidence type="ECO:0000313" key="3">
    <source>
        <dbReference type="Proteomes" id="UP000094526"/>
    </source>
</evidence>
<reference evidence="3" key="1">
    <citation type="submission" date="2015-07" db="EMBL/GenBank/DDBJ databases">
        <authorList>
            <person name="Teixeira M.M."/>
            <person name="Souza R.C."/>
            <person name="Almeida L.G."/>
            <person name="Vicente V.A."/>
            <person name="de Hoog S."/>
            <person name="Bocca A.L."/>
            <person name="de Almeida S.R."/>
            <person name="Vasconcelos A.T."/>
            <person name="Felipe M.S."/>
        </authorList>
    </citation>
    <scope>NUCLEOTIDE SEQUENCE [LARGE SCALE GENOMIC DNA]</scope>
    <source>
        <strain evidence="3">KSF</strain>
    </source>
</reference>
<dbReference type="AlphaFoldDB" id="A0A1C1D208"/>
<dbReference type="EMBL" id="LGRB01000003">
    <property type="protein sequence ID" value="OCT54819.1"/>
    <property type="molecule type" value="Genomic_DNA"/>
</dbReference>
<keyword evidence="1" id="KW-1133">Transmembrane helix</keyword>
<feature type="transmembrane region" description="Helical" evidence="1">
    <location>
        <begin position="173"/>
        <end position="193"/>
    </location>
</feature>
<name>A0A1C1D208_9EURO</name>
<feature type="transmembrane region" description="Helical" evidence="1">
    <location>
        <begin position="99"/>
        <end position="126"/>
    </location>
</feature>
<organism evidence="2 3">
    <name type="scientific">Cladophialophora carrionii</name>
    <dbReference type="NCBI Taxonomy" id="86049"/>
    <lineage>
        <taxon>Eukaryota</taxon>
        <taxon>Fungi</taxon>
        <taxon>Dikarya</taxon>
        <taxon>Ascomycota</taxon>
        <taxon>Pezizomycotina</taxon>
        <taxon>Eurotiomycetes</taxon>
        <taxon>Chaetothyriomycetidae</taxon>
        <taxon>Chaetothyriales</taxon>
        <taxon>Herpotrichiellaceae</taxon>
        <taxon>Cladophialophora</taxon>
    </lineage>
</organism>
<dbReference type="VEuPathDB" id="FungiDB:CLCR_03129"/>
<proteinExistence type="predicted"/>
<keyword evidence="3" id="KW-1185">Reference proteome</keyword>
<accession>A0A1C1D208</accession>
<protein>
    <submittedName>
        <fullName evidence="2">Uncharacterized protein</fullName>
    </submittedName>
</protein>
<comment type="caution">
    <text evidence="2">The sequence shown here is derived from an EMBL/GenBank/DDBJ whole genome shotgun (WGS) entry which is preliminary data.</text>
</comment>
<evidence type="ECO:0000256" key="1">
    <source>
        <dbReference type="SAM" id="Phobius"/>
    </source>
</evidence>
<keyword evidence="1" id="KW-0472">Membrane</keyword>
<dbReference type="Proteomes" id="UP000094526">
    <property type="component" value="Unassembled WGS sequence"/>
</dbReference>
<feature type="transmembrane region" description="Helical" evidence="1">
    <location>
        <begin position="138"/>
        <end position="161"/>
    </location>
</feature>
<dbReference type="OrthoDB" id="10380025at2759"/>
<sequence length="194" mass="21664">MAPLKRFESPIFGGSDDKVSHADSVPHYNSVVDLEFGMEELTRPLPEYSLARPFPPPRESQVDGAIGTPHVEMRDLSAHGHHTEDTIQRRKDVPQRKRWRALLLLVGWLLLVLASVACVARISILVRRRELVDTIEATFWFLVQFACLFFPLARLVVRGVAVAGPKASRGRRFYAQTVALLSLATAIGLPLGFL</sequence>
<keyword evidence="1" id="KW-0812">Transmembrane</keyword>